<dbReference type="OrthoDB" id="8248741at2"/>
<dbReference type="InterPro" id="IPR036779">
    <property type="entry name" value="LysM_dom_sf"/>
</dbReference>
<evidence type="ECO:0000259" key="1">
    <source>
        <dbReference type="PROSITE" id="PS51782"/>
    </source>
</evidence>
<sequence length="3995" mass="432839">MSNTAQQVYNALNGYVKPENGGTIDLWDAATNTATSSLLGDMVSMLGLFGIDSEYLLQSVNLSLSPDEKTTTLVGTGTFNDPGNTNPTGKYNIRGTLVYTQNDGVFTLSLAISGDWKFDTFFAELPKTLMQRPSEGQGIRWYDSILPAFTVRSAIFIGKSGAEQDLRMTGSLLAPSDQYILDKTPMIGPYPLRLNGTVGLTTSERDYPILDLDAMGNPTSIEAAQEDGMKGQGPSPFSLTNPGITIISAKQDPPQMGIASFSTLELFGDFSLNGIDGRISTIILSTGNTWNFTVRFNENATFVQGLAQLTSLFGVVLPIPMDFPILSDFYLAQLDIDLEVTGTNNLIPSFTLSSFGITIRSKKPWVPPVPFITISDVGTRWVWSWTTVTNSVGGSEKTYSMSGSVFGTFNFGSGGAAPLPVDVDGPDDTGGGGVVRMSDPVAIRTSMSLPNFLIKAYMKEGDYIPLSDLFTYYFGGDGPSTGDRQMNVTSLRLNADPLGQNYYADATIFFGDIKSPDKNQGWDIDLGITHILMEQLQFYIQVISGSVGGGISGVFYLEQHDPADYTLPRFDLSADYPVQNPSAPEGWTIAGSLYPGTSIDLYKIVNKFIYGQAVDSTPPVDWIPQVVIDRLYASFTTGVSGSTNPSYKFGGTITTRWTPTIFNQQLKITASASIDVEKPASADKASGKIQGTFSVNKLALEAGMTFGVPEPTYRFKIQFDEIWLQATTSWRGKEDNRHQVVSVQLGGLTLGDMLEYLVNLAAPTLGFRLDSPWDVLKQIDLSQFVLTVDPTDNIVEFVFNTKVDLVIAELTSVGVRYSKESGENKVNMILTGSFLGDQYTSDDPLAWDVINDPPPEVPGAGKSLLDLRFIGVGQRVSFRGATPNTVAESVAELRRDMKEPPANGDPMSAGGLQFSSESQWLIGLDVKVMDTLDLAFIFNDPVLYGLSIGLGGEKAGSLAGLKFEILYKKITDDIGMYRIEFQVPDIFRTIQLGVVSITLGIVVVEIYTNGNFKVDLGFPYDRNFDRSFSLQAYVFIGRGGFYLGILNGDTSTQVPKISNGNFSPVIELGVGIAAGVGREIREGILSGGAYIQLEVIFQGVMAWFNPTSNGAASATYFKCQGVVALHGKIYGSIDFVVVKASVSLEAYAQASLTYESYQPMLIELIAAVEAKASVKILFVKVHFSFSMELEFSFTVGSAQPTPWIIDHSSSEGGDTQVRLAAAGSSRRSAFVLLPRKHRRLIALKQAHYHQLGLQRKAFARGMVLTSEQVGDTSYTLQWNPSAKVFSDSPRNAHMTLLPVFTIGDVPVNWSATVPDNDTPTYRTAFVLFADTGMSTTAQTASECALRSSAHSAMGGNEDTSTLAADILTEGLLRYAINALNIPASQGNTITSGQLEFMLEELDMPETMETGLSMEHLSTFFQTNINLWISGDPDSEPDLKSAMVMPIPPFMSWTSEQVGDVDFNTKNKIGSLYEWGISQLLSGYLPVSSDSEKPTDDNPANYESFASFMFRDFCLMLMENGFKEMQKHLQASSITVATEGDSTQSLSTLAMSLPQATVNYTIRSGDTVESVAEALGATVDELIFLNDNLVNELKTDAVGTVLQITLGVPPQVLASDNAKKSFAIQQCSLGTVVHQASTTDTLDSIAALFQTQTEKLLEYSNSAYPILSTANGILQTHAKFTMPAQTYSSPSDFTNLRTAAAFFVRYSDVTAFSSSLVPDMANWYAQVIAEVNDDLLNQLFPNQTMQSSVELPPGQELSVPKAFQNAYTDEANRETYTTIPGDTLSRIGFTLSLEQNYTDKNPNGVDQWQGFLSNVTSSGTHTWSIPEQSDISVRSGETIVMLVRRMIMNATWASPNTWTYNWNAIANWLGAASILNPTASVTVPKASTAQHNPLSFDVIEQVYGLSVNDAATALKDTKGLYAENTVLIVKLLPAQDIEVLIHDLLTGDSFASIVNQSSQMLMSGLQLPGLKTEGGHTVPDESKRYPLYDMTGQQVTVPVDNQQPTDVALAVDLTSQQSWIVLFDSITVVAGDTLASLEATYPDLLTYNPGLTEATLKIGMVLLTGPVTSSLNYSYTHQQVLEKSPATGLSVLPIPATPEAPAAMPLSGTVPKTYGLEHRIVLQSPVSLPIPDIDGGENVSGNPSLWMFPLDFQLQAIKGVTTPYELLYTQTGQRAGHAATIIQNSTFGLSVPFNLKQINAGTREFELIGVDTVYRQLLLDLRKWLQSQPAGDTTQAFLMLSPAPDANNTSGLTVLTNEVSETYLIKSNLSTEALPPTTDSYRVRGTEEDQELYTATMASLADFVTLLWEGSTVGGSGYFFGAGIQIPPSAIDNQGNITLQLLVIPSTQQATAPQGRTLLPFNNCALIGAGLDTTGRTVFIESADGSETLTQALVPAGSVGFTFTTDNPETATGYTDQEIQLKNLYGMMSYSVAQVTGSYFVAEESWTPVLPKPTDNSSLTTWEKEKARRIQRLSVPPETSFELEGDDEPYWYYEQVLPVNNFVTASYVEAAPEVTGLPDPVKDPYRGYGTLTVMPSANFVFGFRDVLGNSSGANSAGQGEKTIQVGYTDHLIGLAEWPSLASYFEVKTAESGTSADLHAKITYRSAELIPSPSENGDSHKGVILQQMDKYAAIYYQLIQKNIKAFLVSSLKIVDDPNYGNKGIELDDLRPLWSFAGGAYATAETLSKLTSAVPDGVTTLSAAVAKYGIRYVELAEANASFLVSDLFGANIPDVPAYFPFIENRSIDYIFTKPNLIPAGWPKPNSAEDVLKFSQNQALLLRTGTALSIPDKTQSTGVDQKLSDIASAANTSVELIATGTNAGQRWLANGFEFSMELDDATEMVVTVTDDVNSLDLVKAKYADEGVQVTVEMLAVSNQGTPGMFQDNKDLAVTHYVVKEGDTLETNSSGVSANVLAHNNYSTINIFDPGALVFFGNFENVDLGSNDTTLQDFADRYACSMELLLRSNPNQPVGSFILPGSLQWPETINTLRTPYTILSTDKWNDIAGKFSSAEGTGNPNVLLADANQNVAQVFLQNTTLNITVSGTSYPVDTGTEASFSAVLLTLQTQVASATMTDVVNSIGDTADILSAGTLLMCPPVQLQIDTKPEDLPTTYGVRVSEFGGLNAAMPGLIAKSQTLKLQGTNASVETIENDTLNAIVTRFAAQGVSTSASEILDDPNNQTLAFLKSGGIALLPPNYMDLSVNIGSGGPYAGPITPLTVSIRFTRPEGLIDPSFKTATGTGAVEMIESAISAPTKGANNQELNYNDFVKELKQALPNIRLGTGQVEGVAQDLWIVGFDNSGIAQVNLAGALNYNGQQQPRTFALTPLYSHLVTRPDVSIQLLKSDGTLGDAKSIAFQSVDVELWARNFLEDVDRFLSGEYVSAFYASAEMRPSLTGVLGSKATLRPKIANGMEQVLNVSASNDGEALESAQNALKQQLGISLARAYESTVMVQYNSTVDSAWQITGSTLAPAALYGSADMPINQVSGVSIVAAKTHLEDAQSFVNFLMTLENVSGHRNIEGDINYDYTHIEFNKSTTNVPDGYTASDWLTFVPVQTATEKPSALSGTDPGKALIPIPLRIFPGLPIVEGQSAVQSYPDQNNRTTSELSLWNYGFSYSHEHAEQDYVKLIVEFNLSQPHMDAMIEVDKVDLFTELAQYSSVSDELWQSLNGLVDPESTVPSDTVKNAVITFADLANRVASNWEKRITTQEQQATSGDDLVAGRSYSFESRVTDDPVTQEMVSYTLTALPPEHGEVSPGPMGNWPEAYVQVVNMKTGLLHFIQLDKGTPVNDKLVYTVPDGETVPSGSWPVFKLVWEDLNLSIVQNARSQVWVERNEDLLERNGEAEDIPVNSKFIFSTDVVVAPSVVTPLNTFSERININDLGSTLTDALNAMFTNLFGDHMDGQKVTMELLYGYELVSPDSSGKGGLVTYLPIGLYPNQTLGPGTAATISGMFEQWKSDNNPQTTGGEWVFSLKLYSQLTQLPQILLNVEYVVYRTT</sequence>
<feature type="domain" description="LysM" evidence="1">
    <location>
        <begin position="1557"/>
        <end position="1603"/>
    </location>
</feature>
<comment type="caution">
    <text evidence="2">The sequence shown here is derived from an EMBL/GenBank/DDBJ whole genome shotgun (WGS) entry which is preliminary data.</text>
</comment>
<proteinExistence type="predicted"/>
<accession>A0A6L3ZFS0</accession>
<dbReference type="PROSITE" id="PS51782">
    <property type="entry name" value="LYSM"/>
    <property type="match status" value="1"/>
</dbReference>
<dbReference type="InterPro" id="IPR018392">
    <property type="entry name" value="LysM"/>
</dbReference>
<dbReference type="EMBL" id="WBVQ01000002">
    <property type="protein sequence ID" value="KAB2816600.1"/>
    <property type="molecule type" value="Genomic_DNA"/>
</dbReference>
<gene>
    <name evidence="2" type="ORF">F8C82_13035</name>
</gene>
<evidence type="ECO:0000313" key="3">
    <source>
        <dbReference type="Proteomes" id="UP000484164"/>
    </source>
</evidence>
<keyword evidence="3" id="KW-1185">Reference proteome</keyword>
<dbReference type="SMART" id="SM00257">
    <property type="entry name" value="LysM"/>
    <property type="match status" value="2"/>
</dbReference>
<evidence type="ECO:0000313" key="2">
    <source>
        <dbReference type="EMBL" id="KAB2816600.1"/>
    </source>
</evidence>
<protein>
    <submittedName>
        <fullName evidence="2">LysM peptidoglycan-binding domain-containing protein</fullName>
    </submittedName>
</protein>
<dbReference type="Pfam" id="PF01476">
    <property type="entry name" value="LysM"/>
    <property type="match status" value="1"/>
</dbReference>
<name>A0A6L3ZFS0_9FLAO</name>
<dbReference type="RefSeq" id="WP_151694027.1">
    <property type="nucleotide sequence ID" value="NZ_BMGX01000001.1"/>
</dbReference>
<dbReference type="Proteomes" id="UP000484164">
    <property type="component" value="Unassembled WGS sequence"/>
</dbReference>
<dbReference type="Gene3D" id="3.10.350.10">
    <property type="entry name" value="LysM domain"/>
    <property type="match status" value="1"/>
</dbReference>
<reference evidence="2 3" key="1">
    <citation type="submission" date="2019-10" db="EMBL/GenBank/DDBJ databases">
        <title>Genome sequence of Phaeocystidibacter marisrubri JCM30614 (type strain).</title>
        <authorList>
            <person name="Bowman J.P."/>
        </authorList>
    </citation>
    <scope>NUCLEOTIDE SEQUENCE [LARGE SCALE GENOMIC DNA]</scope>
    <source>
        <strain evidence="2 3">JCM 30614</strain>
    </source>
</reference>
<dbReference type="CDD" id="cd00118">
    <property type="entry name" value="LysM"/>
    <property type="match status" value="1"/>
</dbReference>
<organism evidence="2 3">
    <name type="scientific">Phaeocystidibacter marisrubri</name>
    <dbReference type="NCBI Taxonomy" id="1577780"/>
    <lineage>
        <taxon>Bacteria</taxon>
        <taxon>Pseudomonadati</taxon>
        <taxon>Bacteroidota</taxon>
        <taxon>Flavobacteriia</taxon>
        <taxon>Flavobacteriales</taxon>
        <taxon>Phaeocystidibacteraceae</taxon>
        <taxon>Phaeocystidibacter</taxon>
    </lineage>
</organism>